<feature type="compositionally biased region" description="Pro residues" evidence="1">
    <location>
        <begin position="220"/>
        <end position="234"/>
    </location>
</feature>
<sequence length="327" mass="36784">MLEGGEQGIKEQVQTQAMKEQQRELKMSAVTVLSILLMLLPCQLEAKALMEILKVGDKSPVSVDSTKANQFLSGSRVRRSIDPPWYRQSPDFQSYYKYYTSIGHTEGLYEVDKIRIQYQQMRLLEQLYGTSAVHYQSKLGLPQAPPPSQVPPPMPVSAPVAPPLSQTPPLSQADVFYLCNSQDPQCLPHIVFLPRGARPALCDPRLHANCATLGPALKQTPPPKLPPPPPMKKPEPAPLPVIKKYEPAPPPALYKAMEYDCDPYWDPDCLIDHPPRPLGVKGQMRTEPDHPPEVIIKKHLSHVFLPHHDPREELYDPQRHSYPSAEK</sequence>
<dbReference type="AlphaFoldDB" id="A0A553MM82"/>
<proteinExistence type="predicted"/>
<accession>A0A553MM82</accession>
<feature type="region of interest" description="Disordered" evidence="1">
    <location>
        <begin position="308"/>
        <end position="327"/>
    </location>
</feature>
<comment type="caution">
    <text evidence="2">The sequence shown here is derived from an EMBL/GenBank/DDBJ whole genome shotgun (WGS) entry which is preliminary data.</text>
</comment>
<dbReference type="Proteomes" id="UP000316079">
    <property type="component" value="Unassembled WGS sequence"/>
</dbReference>
<organism evidence="2 3">
    <name type="scientific">Danionella cerebrum</name>
    <dbReference type="NCBI Taxonomy" id="2873325"/>
    <lineage>
        <taxon>Eukaryota</taxon>
        <taxon>Metazoa</taxon>
        <taxon>Chordata</taxon>
        <taxon>Craniata</taxon>
        <taxon>Vertebrata</taxon>
        <taxon>Euteleostomi</taxon>
        <taxon>Actinopterygii</taxon>
        <taxon>Neopterygii</taxon>
        <taxon>Teleostei</taxon>
        <taxon>Ostariophysi</taxon>
        <taxon>Cypriniformes</taxon>
        <taxon>Danionidae</taxon>
        <taxon>Danioninae</taxon>
        <taxon>Danionella</taxon>
    </lineage>
</organism>
<evidence type="ECO:0000256" key="1">
    <source>
        <dbReference type="SAM" id="MobiDB-lite"/>
    </source>
</evidence>
<evidence type="ECO:0008006" key="4">
    <source>
        <dbReference type="Google" id="ProtNLM"/>
    </source>
</evidence>
<dbReference type="STRING" id="623744.A0A553MM82"/>
<keyword evidence="3" id="KW-1185">Reference proteome</keyword>
<name>A0A553MM82_9TELE</name>
<protein>
    <recommendedName>
        <fullName evidence="4">Actinodin3</fullName>
    </recommendedName>
</protein>
<dbReference type="EMBL" id="SRMA01027353">
    <property type="protein sequence ID" value="TRY54272.1"/>
    <property type="molecule type" value="Genomic_DNA"/>
</dbReference>
<dbReference type="OrthoDB" id="8930281at2759"/>
<evidence type="ECO:0000313" key="2">
    <source>
        <dbReference type="EMBL" id="TRY54272.1"/>
    </source>
</evidence>
<evidence type="ECO:0000313" key="3">
    <source>
        <dbReference type="Proteomes" id="UP000316079"/>
    </source>
</evidence>
<feature type="region of interest" description="Disordered" evidence="1">
    <location>
        <begin position="215"/>
        <end position="234"/>
    </location>
</feature>
<gene>
    <name evidence="2" type="ORF">DNTS_010120</name>
</gene>
<reference evidence="2 3" key="1">
    <citation type="journal article" date="2019" name="Sci. Data">
        <title>Hybrid genome assembly and annotation of Danionella translucida.</title>
        <authorList>
            <person name="Kadobianskyi M."/>
            <person name="Schulze L."/>
            <person name="Schuelke M."/>
            <person name="Judkewitz B."/>
        </authorList>
    </citation>
    <scope>NUCLEOTIDE SEQUENCE [LARGE SCALE GENOMIC DNA]</scope>
    <source>
        <strain evidence="2 3">Bolton</strain>
    </source>
</reference>